<dbReference type="Pfam" id="PF08645">
    <property type="entry name" value="PNK3P"/>
    <property type="match status" value="1"/>
</dbReference>
<dbReference type="Gene3D" id="3.40.50.1000">
    <property type="entry name" value="HAD superfamily/HAD-like"/>
    <property type="match status" value="1"/>
</dbReference>
<dbReference type="SUPFAM" id="SSF52540">
    <property type="entry name" value="P-loop containing nucleoside triphosphate hydrolases"/>
    <property type="match status" value="1"/>
</dbReference>
<dbReference type="FunFam" id="3.40.50.300:FF:000737">
    <property type="entry name" value="Bifunctional polynucleotide phosphatase/kinase"/>
    <property type="match status" value="1"/>
</dbReference>
<dbReference type="EMBL" id="CAJVPJ010001749">
    <property type="protein sequence ID" value="CAG8602483.1"/>
    <property type="molecule type" value="Genomic_DNA"/>
</dbReference>
<dbReference type="FunFam" id="3.40.50.1000:FF:000078">
    <property type="entry name" value="Bifunctional polynucleotide phosphatase/kinase"/>
    <property type="match status" value="1"/>
</dbReference>
<dbReference type="PANTHER" id="PTHR12083:SF9">
    <property type="entry name" value="BIFUNCTIONAL POLYNUCLEOTIDE PHOSPHATASE_KINASE"/>
    <property type="match status" value="1"/>
</dbReference>
<dbReference type="GO" id="GO:0006281">
    <property type="term" value="P:DNA repair"/>
    <property type="evidence" value="ECO:0007669"/>
    <property type="project" value="TreeGrafter"/>
</dbReference>
<dbReference type="GO" id="GO:0046404">
    <property type="term" value="F:ATP-dependent polydeoxyribonucleotide 5'-hydroxyl-kinase activity"/>
    <property type="evidence" value="ECO:0007669"/>
    <property type="project" value="TreeGrafter"/>
</dbReference>
<evidence type="ECO:0000313" key="2">
    <source>
        <dbReference type="Proteomes" id="UP000789572"/>
    </source>
</evidence>
<feature type="non-terminal residue" evidence="1">
    <location>
        <position position="462"/>
    </location>
</feature>
<evidence type="ECO:0000313" key="1">
    <source>
        <dbReference type="EMBL" id="CAG8602483.1"/>
    </source>
</evidence>
<organism evidence="1 2">
    <name type="scientific">Paraglomus occultum</name>
    <dbReference type="NCBI Taxonomy" id="144539"/>
    <lineage>
        <taxon>Eukaryota</taxon>
        <taxon>Fungi</taxon>
        <taxon>Fungi incertae sedis</taxon>
        <taxon>Mucoromycota</taxon>
        <taxon>Glomeromycotina</taxon>
        <taxon>Glomeromycetes</taxon>
        <taxon>Paraglomerales</taxon>
        <taxon>Paraglomeraceae</taxon>
        <taxon>Paraglomus</taxon>
    </lineage>
</organism>
<proteinExistence type="predicted"/>
<dbReference type="InterPro" id="IPR027417">
    <property type="entry name" value="P-loop_NTPase"/>
</dbReference>
<name>A0A9N9CGC3_9GLOM</name>
<gene>
    <name evidence="1" type="ORF">POCULU_LOCUS7538</name>
</gene>
<dbReference type="AlphaFoldDB" id="A0A9N9CGC3"/>
<dbReference type="Gene3D" id="3.40.50.300">
    <property type="entry name" value="P-loop containing nucleotide triphosphate hydrolases"/>
    <property type="match status" value="1"/>
</dbReference>
<dbReference type="InterPro" id="IPR006549">
    <property type="entry name" value="HAD-SF_hydro_IIIA"/>
</dbReference>
<sequence length="462" mass="52715">MDQYITNGMHASAATYLYINAKLTSIAAHLTRSIPTPLHPTMTKKSYNIHVKRRLSNGEEEGSPPTKTTTTTYPIFSPRLKSEIIYSYHGSLIFGEHRIDKKRVEARTKIAAFDLDKTLIKTKGKSNYPRDEHDWLWLYKTIPRQLKQVYDEGYKVVIITNQAGLDIKKKSEKLRKDFLNKIRHISAQLEIPFQIFIATSKDKYRKPMTGTWWYLTEKCNADVYVGTADISESFYVGDAAGRPTNWKPGKAADWADTDRKFAENIGLKFYTPEEYFQGEAAVPYFYGDFDPKDVKNVPLFTPSDTPLVPEPPHPELIICVGPPAIGKSTFVKKHLIPMGYVHINQDTLKSRVKCLQASHQALAADKSVVVDNTNPDMNSRKEFIDIAKVYGVPTRCFWFVGGEMLAKHNNSYRSQADDEGKLIPDVAYRTFKSRFEEPTPSEGFAEIKQINFIFEGTDEERK</sequence>
<reference evidence="1" key="1">
    <citation type="submission" date="2021-06" db="EMBL/GenBank/DDBJ databases">
        <authorList>
            <person name="Kallberg Y."/>
            <person name="Tangrot J."/>
            <person name="Rosling A."/>
        </authorList>
    </citation>
    <scope>NUCLEOTIDE SEQUENCE</scope>
    <source>
        <strain evidence="1">IA702</strain>
    </source>
</reference>
<dbReference type="SUPFAM" id="SSF56784">
    <property type="entry name" value="HAD-like"/>
    <property type="match status" value="1"/>
</dbReference>
<dbReference type="InterPro" id="IPR006551">
    <property type="entry name" value="Polynucleotide_phosphatase"/>
</dbReference>
<dbReference type="NCBIfam" id="TIGR01662">
    <property type="entry name" value="HAD-SF-IIIA"/>
    <property type="match status" value="1"/>
</dbReference>
<dbReference type="GO" id="GO:0003690">
    <property type="term" value="F:double-stranded DNA binding"/>
    <property type="evidence" value="ECO:0007669"/>
    <property type="project" value="TreeGrafter"/>
</dbReference>
<dbReference type="Pfam" id="PF13671">
    <property type="entry name" value="AAA_33"/>
    <property type="match status" value="1"/>
</dbReference>
<dbReference type="NCBIfam" id="TIGR01664">
    <property type="entry name" value="DNA-3'-Pase"/>
    <property type="match status" value="1"/>
</dbReference>
<dbReference type="OrthoDB" id="19045at2759"/>
<keyword evidence="2" id="KW-1185">Reference proteome</keyword>
<dbReference type="Proteomes" id="UP000789572">
    <property type="component" value="Unassembled WGS sequence"/>
</dbReference>
<dbReference type="PANTHER" id="PTHR12083">
    <property type="entry name" value="BIFUNCTIONAL POLYNUCLEOTIDE PHOSPHATASE/KINASE"/>
    <property type="match status" value="1"/>
</dbReference>
<comment type="caution">
    <text evidence="1">The sequence shown here is derived from an EMBL/GenBank/DDBJ whole genome shotgun (WGS) entry which is preliminary data.</text>
</comment>
<dbReference type="InterPro" id="IPR036412">
    <property type="entry name" value="HAD-like_sf"/>
</dbReference>
<protein>
    <submittedName>
        <fullName evidence="1">2952_t:CDS:1</fullName>
    </submittedName>
</protein>
<accession>A0A9N9CGC3</accession>
<dbReference type="InterPro" id="IPR013954">
    <property type="entry name" value="PNK3P"/>
</dbReference>
<dbReference type="GO" id="GO:0046403">
    <property type="term" value="F:polynucleotide 3'-phosphatase activity"/>
    <property type="evidence" value="ECO:0007669"/>
    <property type="project" value="TreeGrafter"/>
</dbReference>
<dbReference type="InterPro" id="IPR023214">
    <property type="entry name" value="HAD_sf"/>
</dbReference>